<dbReference type="EMBL" id="JABAYA010000091">
    <property type="protein sequence ID" value="KAF7725728.1"/>
    <property type="molecule type" value="Genomic_DNA"/>
</dbReference>
<dbReference type="AlphaFoldDB" id="A0A8H7BP83"/>
<reference evidence="1" key="1">
    <citation type="submission" date="2020-01" db="EMBL/GenBank/DDBJ databases">
        <title>Genome Sequencing of Three Apophysomyces-Like Fungal Strains Confirms a Novel Fungal Genus in the Mucoromycota with divergent Burkholderia-like Endosymbiotic Bacteria.</title>
        <authorList>
            <person name="Stajich J.E."/>
            <person name="Macias A.M."/>
            <person name="Carter-House D."/>
            <person name="Lovett B."/>
            <person name="Kasson L.R."/>
            <person name="Berry K."/>
            <person name="Grigoriev I."/>
            <person name="Chang Y."/>
            <person name="Spatafora J."/>
            <person name="Kasson M.T."/>
        </authorList>
    </citation>
    <scope>NUCLEOTIDE SEQUENCE</scope>
    <source>
        <strain evidence="1">NRRL A-21654</strain>
    </source>
</reference>
<keyword evidence="2" id="KW-1185">Reference proteome</keyword>
<sequence length="197" mass="22286">MEETSGGQQGHVIAPPLLSDKITLTSTGNTNRWAFYGTRREIIDWIQSHSHIVLENAIFVGGKPTSFYTQTELVIDLQHTPDEEQSYYDYIRSFFANDYDVEKVKVEIRPRIDSKDHMITTLCRVIVASGVSLGEIVDHLKREWYKPEPTYYQQTLAVFNDSPGPVHIVSADAPASILVGDQQQTVSPFDRQTQING</sequence>
<comment type="caution">
    <text evidence="1">The sequence shown here is derived from an EMBL/GenBank/DDBJ whole genome shotgun (WGS) entry which is preliminary data.</text>
</comment>
<organism evidence="1 2">
    <name type="scientific">Apophysomyces ossiformis</name>
    <dbReference type="NCBI Taxonomy" id="679940"/>
    <lineage>
        <taxon>Eukaryota</taxon>
        <taxon>Fungi</taxon>
        <taxon>Fungi incertae sedis</taxon>
        <taxon>Mucoromycota</taxon>
        <taxon>Mucoromycotina</taxon>
        <taxon>Mucoromycetes</taxon>
        <taxon>Mucorales</taxon>
        <taxon>Mucorineae</taxon>
        <taxon>Mucoraceae</taxon>
        <taxon>Apophysomyces</taxon>
    </lineage>
</organism>
<evidence type="ECO:0000313" key="1">
    <source>
        <dbReference type="EMBL" id="KAF7725728.1"/>
    </source>
</evidence>
<dbReference type="Proteomes" id="UP000605846">
    <property type="component" value="Unassembled WGS sequence"/>
</dbReference>
<gene>
    <name evidence="1" type="ORF">EC973_009446</name>
</gene>
<dbReference type="OrthoDB" id="2407359at2759"/>
<evidence type="ECO:0000313" key="2">
    <source>
        <dbReference type="Proteomes" id="UP000605846"/>
    </source>
</evidence>
<protein>
    <submittedName>
        <fullName evidence="1">Uncharacterized protein</fullName>
    </submittedName>
</protein>
<name>A0A8H7BP83_9FUNG</name>
<proteinExistence type="predicted"/>
<accession>A0A8H7BP83</accession>